<keyword evidence="3" id="KW-1185">Reference proteome</keyword>
<dbReference type="CDD" id="cd02440">
    <property type="entry name" value="AdoMet_MTases"/>
    <property type="match status" value="1"/>
</dbReference>
<dbReference type="SUPFAM" id="SSF53335">
    <property type="entry name" value="S-adenosyl-L-methionine-dependent methyltransferases"/>
    <property type="match status" value="1"/>
</dbReference>
<dbReference type="InterPro" id="IPR029063">
    <property type="entry name" value="SAM-dependent_MTases_sf"/>
</dbReference>
<dbReference type="EMBL" id="CP002467">
    <property type="protein sequence ID" value="ADV81245.1"/>
    <property type="molecule type" value="Genomic_DNA"/>
</dbReference>
<dbReference type="KEGG" id="tsa:AciPR4_0410"/>
<dbReference type="Gene3D" id="3.40.50.150">
    <property type="entry name" value="Vaccinia Virus protein VP39"/>
    <property type="match status" value="1"/>
</dbReference>
<keyword evidence="2" id="KW-0808">Transferase</keyword>
<dbReference type="STRING" id="401053.AciPR4_0410"/>
<dbReference type="GO" id="GO:0008168">
    <property type="term" value="F:methyltransferase activity"/>
    <property type="evidence" value="ECO:0007669"/>
    <property type="project" value="UniProtKB-KW"/>
</dbReference>
<dbReference type="Pfam" id="PF13649">
    <property type="entry name" value="Methyltransf_25"/>
    <property type="match status" value="1"/>
</dbReference>
<organism evidence="2 3">
    <name type="scientific">Terriglobus saanensis (strain ATCC BAA-1853 / DSM 23119 / SP1PR4)</name>
    <dbReference type="NCBI Taxonomy" id="401053"/>
    <lineage>
        <taxon>Bacteria</taxon>
        <taxon>Pseudomonadati</taxon>
        <taxon>Acidobacteriota</taxon>
        <taxon>Terriglobia</taxon>
        <taxon>Terriglobales</taxon>
        <taxon>Acidobacteriaceae</taxon>
        <taxon>Terriglobus</taxon>
    </lineage>
</organism>
<proteinExistence type="predicted"/>
<dbReference type="eggNOG" id="COG2226">
    <property type="taxonomic scope" value="Bacteria"/>
</dbReference>
<evidence type="ECO:0000313" key="2">
    <source>
        <dbReference type="EMBL" id="ADV81245.1"/>
    </source>
</evidence>
<dbReference type="InterPro" id="IPR041698">
    <property type="entry name" value="Methyltransf_25"/>
</dbReference>
<dbReference type="RefSeq" id="WP_013566978.1">
    <property type="nucleotide sequence ID" value="NC_014963.1"/>
</dbReference>
<protein>
    <submittedName>
        <fullName evidence="2">Methyltransferase type 12</fullName>
    </submittedName>
</protein>
<feature type="domain" description="Methyltransferase" evidence="1">
    <location>
        <begin position="65"/>
        <end position="158"/>
    </location>
</feature>
<dbReference type="GO" id="GO:0032259">
    <property type="term" value="P:methylation"/>
    <property type="evidence" value="ECO:0007669"/>
    <property type="project" value="UniProtKB-KW"/>
</dbReference>
<accession>E8V2B2</accession>
<dbReference type="HOGENOM" id="CLU_078235_1_0_0"/>
<sequence>MSSDAMDFSHRADLSEWMDEPCSYEDFRGCLRDLSQVNYLTLAYRPTMHWLKQIARVRRGQTLHIVDVGCGGGDMLRRIEGWAVKEGVRVRLTGIDLNPHSARVAREFTAATSRIEWITGDAFSYAPQQPIDCIVSSLFTHHLPDAEIVRFLAWMERMAVRGWFINDLSRAKVPYYAFKVLATAAHWHRFVRNDGPISIRRAFSPEDWQRYLCAAEIGVSSISIESWKPARLCVSRVK</sequence>
<name>E8V2B2_TERSS</name>
<evidence type="ECO:0000259" key="1">
    <source>
        <dbReference type="Pfam" id="PF13649"/>
    </source>
</evidence>
<evidence type="ECO:0000313" key="3">
    <source>
        <dbReference type="Proteomes" id="UP000006844"/>
    </source>
</evidence>
<dbReference type="AlphaFoldDB" id="E8V2B2"/>
<reference evidence="2 3" key="1">
    <citation type="journal article" date="2012" name="Stand. Genomic Sci.">
        <title>Complete genome sequence of Terriglobus saanensis type strain SP1PR4(T), an Acidobacteria from tundra soil.</title>
        <authorList>
            <person name="Rawat S.R."/>
            <person name="Mannisto M.K."/>
            <person name="Starovoytov V."/>
            <person name="Goodwin L."/>
            <person name="Nolan M."/>
            <person name="Hauser L."/>
            <person name="Land M."/>
            <person name="Davenport K.W."/>
            <person name="Woyke T."/>
            <person name="Haggblom M.M."/>
        </authorList>
    </citation>
    <scope>NUCLEOTIDE SEQUENCE</scope>
    <source>
        <strain evidence="3">ATCC BAA-1853 / DSM 23119 / SP1PR4</strain>
    </source>
</reference>
<dbReference type="Proteomes" id="UP000006844">
    <property type="component" value="Chromosome"/>
</dbReference>
<keyword evidence="2" id="KW-0489">Methyltransferase</keyword>
<gene>
    <name evidence="2" type="ordered locus">AciPR4_0410</name>
</gene>